<protein>
    <submittedName>
        <fullName evidence="2">DUF4781 domain-containing protein</fullName>
    </submittedName>
</protein>
<evidence type="ECO:0000313" key="1">
    <source>
        <dbReference type="Proteomes" id="UP000887580"/>
    </source>
</evidence>
<evidence type="ECO:0000313" key="2">
    <source>
        <dbReference type="WBParaSite" id="PS1159_v2.g1914.t1"/>
    </source>
</evidence>
<proteinExistence type="predicted"/>
<accession>A0AC35FMZ4</accession>
<dbReference type="Proteomes" id="UP000887580">
    <property type="component" value="Unplaced"/>
</dbReference>
<organism evidence="1 2">
    <name type="scientific">Panagrolaimus sp. PS1159</name>
    <dbReference type="NCBI Taxonomy" id="55785"/>
    <lineage>
        <taxon>Eukaryota</taxon>
        <taxon>Metazoa</taxon>
        <taxon>Ecdysozoa</taxon>
        <taxon>Nematoda</taxon>
        <taxon>Chromadorea</taxon>
        <taxon>Rhabditida</taxon>
        <taxon>Tylenchina</taxon>
        <taxon>Panagrolaimomorpha</taxon>
        <taxon>Panagrolaimoidea</taxon>
        <taxon>Panagrolaimidae</taxon>
        <taxon>Panagrolaimus</taxon>
    </lineage>
</organism>
<sequence length="781" mass="89035">MSDFKSYIDIYGQPVDTNEEDDWWKEARQTLWNLKNNFCPADYDEYVLSNVPQLDERELLTIKLCFLLFGQPLEDDAKKDNRYDLQLEEEYEELIREVEGDSLAILSLYQPKQVKKAKKLTKSICALERKTPDKLHAAIIFICLRMFDSKVETKALPVPIIRVLREPKSEDGNEDLCWFVDLDGRAYKNWENYLSSNKLPEGEICYPVNGIYSIRPINENEADSSSLLLGRAQTPACSLVNKVLNVTNTAMTVASFGALAIAVAGLAITVTPIVATAGAGVGAASMIYGGTRAVTTLIDRGQHKQTLAPKDAESRIAWLGIAGAALATGSAQATQALADLATHADKVGKSMEYTVNFVNTSSIGISAIGVVNHGYMIIKNYQEDQTISAFDLMQLSLSALLLTHSLVNFHTAKQIMKDAKTTSLTEFENHLNDKRHRHDFKHVKAALKTIKLDKFKKRPRTIRTVRQIDDPREFFYKAYEITNSDDENRIGNFKFDNNGNFIIGEKKFGADKLLKLNSAEQIQLLRDLKLVNKGEITENDVAENVQNWIDRHIDMEQKIEKILDGIPSLQDKDSQPSLKELKSHIPAIAKILENIQEYENLQQILDLSVDICKSMGFNSYRSLFQIIVIIQRSIKSSNTQSISETIDMMSNTFLKGEIHSCILDKYFSQMNTLDSSFQWKYHNPVFARRDYDNYRNAIKSQAREPLSAKEYWKELQTFFEENDPYDVKEHENTNLILSYQNQKYKGEVYQFSGENANQFILFFGWRHLNEKTFELSYSKCL</sequence>
<reference evidence="2" key="1">
    <citation type="submission" date="2022-11" db="UniProtKB">
        <authorList>
            <consortium name="WormBaseParasite"/>
        </authorList>
    </citation>
    <scope>IDENTIFICATION</scope>
</reference>
<name>A0AC35FMZ4_9BILA</name>
<dbReference type="WBParaSite" id="PS1159_v2.g1914.t1">
    <property type="protein sequence ID" value="PS1159_v2.g1914.t1"/>
    <property type="gene ID" value="PS1159_v2.g1914"/>
</dbReference>